<dbReference type="PANTHER" id="PTHR42697">
    <property type="entry name" value="ENDONUCLEASE 8"/>
    <property type="match status" value="1"/>
</dbReference>
<dbReference type="GO" id="GO:0008270">
    <property type="term" value="F:zinc ion binding"/>
    <property type="evidence" value="ECO:0007669"/>
    <property type="project" value="InterPro"/>
</dbReference>
<dbReference type="Gene3D" id="1.10.720.30">
    <property type="entry name" value="SAP domain"/>
    <property type="match status" value="1"/>
</dbReference>
<feature type="compositionally biased region" description="Low complexity" evidence="1">
    <location>
        <begin position="596"/>
        <end position="607"/>
    </location>
</feature>
<dbReference type="InterPro" id="IPR036361">
    <property type="entry name" value="SAP_dom_sf"/>
</dbReference>
<dbReference type="InterPro" id="IPR003034">
    <property type="entry name" value="SAP_dom"/>
</dbReference>
<feature type="compositionally biased region" description="Low complexity" evidence="1">
    <location>
        <begin position="508"/>
        <end position="523"/>
    </location>
</feature>
<dbReference type="InterPro" id="IPR010979">
    <property type="entry name" value="Ribosomal_uS13-like_H2TH"/>
</dbReference>
<organism evidence="3 4">
    <name type="scientific">Porphyra umbilicalis</name>
    <name type="common">Purple laver</name>
    <name type="synonym">Red alga</name>
    <dbReference type="NCBI Taxonomy" id="2786"/>
    <lineage>
        <taxon>Eukaryota</taxon>
        <taxon>Rhodophyta</taxon>
        <taxon>Bangiophyceae</taxon>
        <taxon>Bangiales</taxon>
        <taxon>Bangiaceae</taxon>
        <taxon>Porphyra</taxon>
    </lineage>
</organism>
<dbReference type="GO" id="GO:0003906">
    <property type="term" value="F:DNA-(apurinic or apyrimidinic site) endonuclease activity"/>
    <property type="evidence" value="ECO:0007669"/>
    <property type="project" value="InterPro"/>
</dbReference>
<proteinExistence type="predicted"/>
<evidence type="ECO:0000259" key="2">
    <source>
        <dbReference type="PROSITE" id="PS50800"/>
    </source>
</evidence>
<dbReference type="GO" id="GO:0003684">
    <property type="term" value="F:damaged DNA binding"/>
    <property type="evidence" value="ECO:0007669"/>
    <property type="project" value="InterPro"/>
</dbReference>
<dbReference type="AlphaFoldDB" id="A0A1X6NP85"/>
<feature type="compositionally biased region" description="Pro residues" evidence="1">
    <location>
        <begin position="524"/>
        <end position="534"/>
    </location>
</feature>
<evidence type="ECO:0000313" key="4">
    <source>
        <dbReference type="Proteomes" id="UP000218209"/>
    </source>
</evidence>
<dbReference type="PROSITE" id="PS50800">
    <property type="entry name" value="SAP"/>
    <property type="match status" value="1"/>
</dbReference>
<dbReference type="Pfam" id="PF02037">
    <property type="entry name" value="SAP"/>
    <property type="match status" value="1"/>
</dbReference>
<dbReference type="GO" id="GO:0000703">
    <property type="term" value="F:oxidized pyrimidine nucleobase lesion DNA N-glycosylase activity"/>
    <property type="evidence" value="ECO:0007669"/>
    <property type="project" value="TreeGrafter"/>
</dbReference>
<feature type="compositionally biased region" description="Low complexity" evidence="1">
    <location>
        <begin position="645"/>
        <end position="665"/>
    </location>
</feature>
<reference evidence="3 4" key="1">
    <citation type="submission" date="2017-03" db="EMBL/GenBank/DDBJ databases">
        <title>WGS assembly of Porphyra umbilicalis.</title>
        <authorList>
            <person name="Brawley S.H."/>
            <person name="Blouin N.A."/>
            <person name="Ficko-Blean E."/>
            <person name="Wheeler G.L."/>
            <person name="Lohr M."/>
            <person name="Goodson H.V."/>
            <person name="Jenkins J.W."/>
            <person name="Blaby-Haas C.E."/>
            <person name="Helliwell K.E."/>
            <person name="Chan C."/>
            <person name="Marriage T."/>
            <person name="Bhattacharya D."/>
            <person name="Klein A.S."/>
            <person name="Badis Y."/>
            <person name="Brodie J."/>
            <person name="Cao Y."/>
            <person name="Collen J."/>
            <person name="Dittami S.M."/>
            <person name="Gachon C.M."/>
            <person name="Green B.R."/>
            <person name="Karpowicz S."/>
            <person name="Kim J.W."/>
            <person name="Kudahl U."/>
            <person name="Lin S."/>
            <person name="Michel G."/>
            <person name="Mittag M."/>
            <person name="Olson B.J."/>
            <person name="Pangilinan J."/>
            <person name="Peng Y."/>
            <person name="Qiu H."/>
            <person name="Shu S."/>
            <person name="Singer J.T."/>
            <person name="Smith A.G."/>
            <person name="Sprecher B.N."/>
            <person name="Wagner V."/>
            <person name="Wang W."/>
            <person name="Wang Z.-Y."/>
            <person name="Yan J."/>
            <person name="Yarish C."/>
            <person name="Zoeuner-Riek S."/>
            <person name="Zhuang Y."/>
            <person name="Zou Y."/>
            <person name="Lindquist E.A."/>
            <person name="Grimwood J."/>
            <person name="Barry K."/>
            <person name="Rokhsar D.S."/>
            <person name="Schmutz J."/>
            <person name="Stiller J.W."/>
            <person name="Grossman A.R."/>
            <person name="Prochnik S.E."/>
        </authorList>
    </citation>
    <scope>NUCLEOTIDE SEQUENCE [LARGE SCALE GENOMIC DNA]</scope>
    <source>
        <strain evidence="3">4086291</strain>
    </source>
</reference>
<dbReference type="Proteomes" id="UP000218209">
    <property type="component" value="Unassembled WGS sequence"/>
</dbReference>
<accession>A0A1X6NP85</accession>
<dbReference type="Pfam" id="PF06831">
    <property type="entry name" value="H2TH"/>
    <property type="match status" value="1"/>
</dbReference>
<feature type="region of interest" description="Disordered" evidence="1">
    <location>
        <begin position="585"/>
        <end position="690"/>
    </location>
</feature>
<feature type="region of interest" description="Disordered" evidence="1">
    <location>
        <begin position="464"/>
        <end position="534"/>
    </location>
</feature>
<feature type="compositionally biased region" description="Low complexity" evidence="1">
    <location>
        <begin position="472"/>
        <end position="486"/>
    </location>
</feature>
<dbReference type="Gene3D" id="1.10.8.50">
    <property type="match status" value="1"/>
</dbReference>
<dbReference type="SMART" id="SM00513">
    <property type="entry name" value="SAP"/>
    <property type="match status" value="1"/>
</dbReference>
<dbReference type="GO" id="GO:0006284">
    <property type="term" value="P:base-excision repair"/>
    <property type="evidence" value="ECO:0007669"/>
    <property type="project" value="InterPro"/>
</dbReference>
<keyword evidence="4" id="KW-1185">Reference proteome</keyword>
<gene>
    <name evidence="3" type="ORF">BU14_0769s0004</name>
</gene>
<dbReference type="SMART" id="SM01232">
    <property type="entry name" value="H2TH"/>
    <property type="match status" value="1"/>
</dbReference>
<dbReference type="SUPFAM" id="SSF46946">
    <property type="entry name" value="S13-like H2TH domain"/>
    <property type="match status" value="1"/>
</dbReference>
<feature type="domain" description="SAP" evidence="2">
    <location>
        <begin position="427"/>
        <end position="461"/>
    </location>
</feature>
<dbReference type="EMBL" id="KV919264">
    <property type="protein sequence ID" value="OSX70397.1"/>
    <property type="molecule type" value="Genomic_DNA"/>
</dbReference>
<name>A0A1X6NP85_PORUM</name>
<dbReference type="PANTHER" id="PTHR42697:SF1">
    <property type="entry name" value="ENDONUCLEASE 8"/>
    <property type="match status" value="1"/>
</dbReference>
<dbReference type="OrthoDB" id="5505at2759"/>
<dbReference type="SUPFAM" id="SSF68906">
    <property type="entry name" value="SAP domain"/>
    <property type="match status" value="1"/>
</dbReference>
<evidence type="ECO:0000313" key="3">
    <source>
        <dbReference type="EMBL" id="OSX70397.1"/>
    </source>
</evidence>
<protein>
    <recommendedName>
        <fullName evidence="2">SAP domain-containing protein</fullName>
    </recommendedName>
</protein>
<evidence type="ECO:0000256" key="1">
    <source>
        <dbReference type="SAM" id="MobiDB-lite"/>
    </source>
</evidence>
<dbReference type="InterPro" id="IPR015886">
    <property type="entry name" value="H2TH_FPG"/>
</dbReference>
<sequence length="690" mass="67434">MPAALVLPTTARGGRPSTTASAASCVCRRPTGGTCIPSSHRRPDARLLAAGRAAAAAAAAGPGGRRGRRPTMVEGHAVQRLATAHRAQLLRRAFRAESPNGRFAAGAAAIDGRVLVRVEAAGDGGRRRRPTAAAVAAAAAAAADAADAAAADADAAAVAADAAALAAEEVVVVHIHFGMSGQFRTAGGGRPVPDARPTTRLRLMELDAAGGAPRTDGLVGLVSAQLLVAGGPALYADAVRRLGPDPLRGDAVASRFLDTLASTDRSVGAVLMDQSAVAGVGNIFRSEICHKARVHPDEPGRRLSPATAAAVWAHTVDLLQRGYLDGAIVTTDGAVAAAGRRRYVYNEAVCVCGARVQTWAIATRTAYACLACQPRLRGGGAAADAAGAAAAATAAAPPAPPPAGACDAVVFPSACAPDSGAGLLAAPGKMRVAQLRAALAERGAPTDGTKPALVARLVAATAARGPAGGGKADAPAAVAASPAATPRRGRRGRRPAADAAGRPPPAAAPAAAAAHAGAPAAPLHAPPPVVGTAHLPPPTGAALAAAFKAAVGEPRTFEHVAEAVAAAAAETAAAAAAAVAAAAAAPPPRRRRGVKAEAAAVAAPAAETDVDATRPPPGAAPPGRRRSSRLSAGGGGGGEPPPPSGGEAAPDVATESASAAAAPAVGRSKRRASGVPARTPGRASSRRRTA</sequence>